<sequence length="302" mass="31770">MTAWSRFSPRPALLGHQEISGLLFPRCPSSPPGAASLKCGRGLELCLSSEGGREAPTPRSRCCFASQDQSPGTSGPPGAPRLAPSTRRQRLTSGGGVLSPPQSVSPSPDLRVPAQRGPGLREPLLRRPLHSLVSALRGPGPKVQRPERPRQRASPSLWAWRGAAATATILIFSDRPSPAGESSSCPNLSPLLPGPPRACTDFLSPSAPQSCKRPGLGVQHLCPRLCSQHSEQLHQRTSPSLRVRRGAAAPAAILVFGSACGQRLRLGYSRCSIFKGIPGVQEPTGAPRAAPNVWTTAASWGG</sequence>
<reference evidence="2" key="1">
    <citation type="journal article" date="2022" name="bioRxiv">
        <title>Sequencing and chromosome-scale assembly of the giantPleurodeles waltlgenome.</title>
        <authorList>
            <person name="Brown T."/>
            <person name="Elewa A."/>
            <person name="Iarovenko S."/>
            <person name="Subramanian E."/>
            <person name="Araus A.J."/>
            <person name="Petzold A."/>
            <person name="Susuki M."/>
            <person name="Suzuki K.-i.T."/>
            <person name="Hayashi T."/>
            <person name="Toyoda A."/>
            <person name="Oliveira C."/>
            <person name="Osipova E."/>
            <person name="Leigh N.D."/>
            <person name="Simon A."/>
            <person name="Yun M.H."/>
        </authorList>
    </citation>
    <scope>NUCLEOTIDE SEQUENCE</scope>
    <source>
        <strain evidence="2">20211129_DDA</strain>
        <tissue evidence="2">Liver</tissue>
    </source>
</reference>
<evidence type="ECO:0000256" key="1">
    <source>
        <dbReference type="SAM" id="MobiDB-lite"/>
    </source>
</evidence>
<keyword evidence="3" id="KW-1185">Reference proteome</keyword>
<dbReference type="Proteomes" id="UP001066276">
    <property type="component" value="Chromosome 9"/>
</dbReference>
<evidence type="ECO:0000313" key="2">
    <source>
        <dbReference type="EMBL" id="KAJ1103982.1"/>
    </source>
</evidence>
<organism evidence="2 3">
    <name type="scientific">Pleurodeles waltl</name>
    <name type="common">Iberian ribbed newt</name>
    <dbReference type="NCBI Taxonomy" id="8319"/>
    <lineage>
        <taxon>Eukaryota</taxon>
        <taxon>Metazoa</taxon>
        <taxon>Chordata</taxon>
        <taxon>Craniata</taxon>
        <taxon>Vertebrata</taxon>
        <taxon>Euteleostomi</taxon>
        <taxon>Amphibia</taxon>
        <taxon>Batrachia</taxon>
        <taxon>Caudata</taxon>
        <taxon>Salamandroidea</taxon>
        <taxon>Salamandridae</taxon>
        <taxon>Pleurodelinae</taxon>
        <taxon>Pleurodeles</taxon>
    </lineage>
</organism>
<proteinExistence type="predicted"/>
<protein>
    <submittedName>
        <fullName evidence="2">Uncharacterized protein</fullName>
    </submittedName>
</protein>
<feature type="region of interest" description="Disordered" evidence="1">
    <location>
        <begin position="48"/>
        <end position="156"/>
    </location>
</feature>
<gene>
    <name evidence="2" type="ORF">NDU88_001398</name>
</gene>
<dbReference type="AlphaFoldDB" id="A0AAV7MNL5"/>
<name>A0AAV7MNL5_PLEWA</name>
<comment type="caution">
    <text evidence="2">The sequence shown here is derived from an EMBL/GenBank/DDBJ whole genome shotgun (WGS) entry which is preliminary data.</text>
</comment>
<evidence type="ECO:0000313" key="3">
    <source>
        <dbReference type="Proteomes" id="UP001066276"/>
    </source>
</evidence>
<accession>A0AAV7MNL5</accession>
<dbReference type="EMBL" id="JANPWB010000013">
    <property type="protein sequence ID" value="KAJ1103982.1"/>
    <property type="molecule type" value="Genomic_DNA"/>
</dbReference>
<feature type="compositionally biased region" description="Low complexity" evidence="1">
    <location>
        <begin position="98"/>
        <end position="108"/>
    </location>
</feature>